<name>A0A939JEH1_9BACT</name>
<organism evidence="1 2">
    <name type="scientific">Hymenobacter telluris</name>
    <dbReference type="NCBI Taxonomy" id="2816474"/>
    <lineage>
        <taxon>Bacteria</taxon>
        <taxon>Pseudomonadati</taxon>
        <taxon>Bacteroidota</taxon>
        <taxon>Cytophagia</taxon>
        <taxon>Cytophagales</taxon>
        <taxon>Hymenobacteraceae</taxon>
        <taxon>Hymenobacter</taxon>
    </lineage>
</organism>
<evidence type="ECO:0000313" key="1">
    <source>
        <dbReference type="EMBL" id="MBO0360430.1"/>
    </source>
</evidence>
<keyword evidence="2" id="KW-1185">Reference proteome</keyword>
<gene>
    <name evidence="1" type="ORF">J0X19_20885</name>
</gene>
<sequence length="260" mass="28829">MNASPAPTLVSQLLPHVSLHVELQGKHWDVAVRGKLKPLITPQALEDDLVRAAANVRRILAMAQPQLRVGKDFPLVYQQQVLRQIFNAQRVQTQFETQTSGGAYAPHVRAELESELFGYEVALDSRLRPVYGYLTTVGYEPAAVERYGRFALRLRPSIFSRTTLSITDTLDRAVVPAAYTNLPVTALIPNLSGYARYFLGKMVAATTMQELEFHYVEAQYHGGVGLADIDCLLTKHLPDVPPEVLEICQAAGIDVREFGS</sequence>
<dbReference type="InterPro" id="IPR022074">
    <property type="entry name" value="DUF3626"/>
</dbReference>
<comment type="caution">
    <text evidence="1">The sequence shown here is derived from an EMBL/GenBank/DDBJ whole genome shotgun (WGS) entry which is preliminary data.</text>
</comment>
<accession>A0A939JEH1</accession>
<proteinExistence type="predicted"/>
<evidence type="ECO:0000313" key="2">
    <source>
        <dbReference type="Proteomes" id="UP000664144"/>
    </source>
</evidence>
<dbReference type="Pfam" id="PF12294">
    <property type="entry name" value="DUF3626"/>
    <property type="match status" value="1"/>
</dbReference>
<protein>
    <submittedName>
        <fullName evidence="1">DUF3626 domain-containing protein</fullName>
    </submittedName>
</protein>
<dbReference type="EMBL" id="JAFLQZ010000019">
    <property type="protein sequence ID" value="MBO0360430.1"/>
    <property type="molecule type" value="Genomic_DNA"/>
</dbReference>
<dbReference type="AlphaFoldDB" id="A0A939JEH1"/>
<dbReference type="Proteomes" id="UP000664144">
    <property type="component" value="Unassembled WGS sequence"/>
</dbReference>
<reference evidence="1" key="1">
    <citation type="submission" date="2021-03" db="EMBL/GenBank/DDBJ databases">
        <authorList>
            <person name="Kim M.K."/>
        </authorList>
    </citation>
    <scope>NUCLEOTIDE SEQUENCE</scope>
    <source>
        <strain evidence="1">BT186</strain>
    </source>
</reference>